<feature type="domain" description="ABC1 atypical kinase-like" evidence="2">
    <location>
        <begin position="66"/>
        <end position="311"/>
    </location>
</feature>
<accession>A0A812VXT6</accession>
<feature type="non-terminal residue" evidence="3">
    <location>
        <position position="561"/>
    </location>
</feature>
<dbReference type="CDD" id="cd05121">
    <property type="entry name" value="ABC1_ADCK3-like"/>
    <property type="match status" value="1"/>
</dbReference>
<comment type="caution">
    <text evidence="3">The sequence shown here is derived from an EMBL/GenBank/DDBJ whole genome shotgun (WGS) entry which is preliminary data.</text>
</comment>
<feature type="compositionally biased region" description="Basic and acidic residues" evidence="1">
    <location>
        <begin position="368"/>
        <end position="383"/>
    </location>
</feature>
<reference evidence="3" key="1">
    <citation type="submission" date="2021-02" db="EMBL/GenBank/DDBJ databases">
        <authorList>
            <person name="Dougan E. K."/>
            <person name="Rhodes N."/>
            <person name="Thang M."/>
            <person name="Chan C."/>
        </authorList>
    </citation>
    <scope>NUCLEOTIDE SEQUENCE</scope>
</reference>
<dbReference type="SUPFAM" id="SSF56601">
    <property type="entry name" value="beta-lactamase/transpeptidase-like"/>
    <property type="match status" value="1"/>
</dbReference>
<dbReference type="InterPro" id="IPR051130">
    <property type="entry name" value="Mito_struct-func_regulator"/>
</dbReference>
<sequence length="561" mass="62387">EHELASQPDLDKEIVDKRWTELHRRNAKLVHQHILKYRGFLTKIGQAASSKAGSLPAPWVEELRSLQDELPISNFQEVVRTIQTDLGRPLQDIFENFGQKPIASASVGQAHVANLRSNRKKVCVKVQHHGVGSLMTADLKTVEFIAGRMAKYHPDAPDFSDLIREWRRASKEEVDFLLEAKNATDASKALQKRGIDVVCPMPISEYCGKRVLTMVFIEGWKITDVDKMPYGTDRETMARNLVHAFAVLVFQEGLIHGDPHPGNVFVEPVKTNNGDTQVRPVLLDWGIVKRLEKDERIAAAKWIVATLAQDRLLYVNSLRDLGFEFDADPDMPEFATFVEASLGQCAFMFRDSIPSNSQMNFLQQMQQHQEKAESQESKTGKDQSRLIGKIPGVVLFFLRGLEMLQNICGMLEVTVPFATIMLDSCMPLLQSQGRWSPLAAMPYPPGCSALEQKVRAKLQALDDQHLILAAQVAVLDQKGEVMCKASCGRVAVCHGAAISDETVMPLLSLSAGPLLMSLLRALTQPSETGKAVALSSPVAHLWPDFTQKGKSATIEDVLRHQ</sequence>
<evidence type="ECO:0000313" key="4">
    <source>
        <dbReference type="Proteomes" id="UP000601435"/>
    </source>
</evidence>
<protein>
    <recommendedName>
        <fullName evidence="2">ABC1 atypical kinase-like domain-containing protein</fullName>
    </recommendedName>
</protein>
<keyword evidence="4" id="KW-1185">Reference proteome</keyword>
<dbReference type="SUPFAM" id="SSF56112">
    <property type="entry name" value="Protein kinase-like (PK-like)"/>
    <property type="match status" value="1"/>
</dbReference>
<dbReference type="EMBL" id="CAJNJA010030790">
    <property type="protein sequence ID" value="CAE7648624.1"/>
    <property type="molecule type" value="Genomic_DNA"/>
</dbReference>
<feature type="region of interest" description="Disordered" evidence="1">
    <location>
        <begin position="363"/>
        <end position="383"/>
    </location>
</feature>
<dbReference type="PANTHER" id="PTHR43173">
    <property type="entry name" value="ABC1 FAMILY PROTEIN"/>
    <property type="match status" value="1"/>
</dbReference>
<dbReference type="InterPro" id="IPR004147">
    <property type="entry name" value="ABC1_dom"/>
</dbReference>
<dbReference type="Gene3D" id="3.40.710.10">
    <property type="entry name" value="DD-peptidase/beta-lactamase superfamily"/>
    <property type="match status" value="1"/>
</dbReference>
<feature type="non-terminal residue" evidence="3">
    <location>
        <position position="1"/>
    </location>
</feature>
<evidence type="ECO:0000256" key="1">
    <source>
        <dbReference type="SAM" id="MobiDB-lite"/>
    </source>
</evidence>
<name>A0A812VXT6_9DINO</name>
<organism evidence="3 4">
    <name type="scientific">Symbiodinium necroappetens</name>
    <dbReference type="NCBI Taxonomy" id="1628268"/>
    <lineage>
        <taxon>Eukaryota</taxon>
        <taxon>Sar</taxon>
        <taxon>Alveolata</taxon>
        <taxon>Dinophyceae</taxon>
        <taxon>Suessiales</taxon>
        <taxon>Symbiodiniaceae</taxon>
        <taxon>Symbiodinium</taxon>
    </lineage>
</organism>
<dbReference type="InterPro" id="IPR012338">
    <property type="entry name" value="Beta-lactam/transpept-like"/>
</dbReference>
<dbReference type="InterPro" id="IPR011009">
    <property type="entry name" value="Kinase-like_dom_sf"/>
</dbReference>
<gene>
    <name evidence="3" type="ORF">SNEC2469_LOCUS18332</name>
</gene>
<dbReference type="PANTHER" id="PTHR43173:SF3">
    <property type="entry name" value="ABC1 FAMILY PROTEIN"/>
    <property type="match status" value="1"/>
</dbReference>
<dbReference type="Pfam" id="PF03109">
    <property type="entry name" value="ABC1"/>
    <property type="match status" value="1"/>
</dbReference>
<proteinExistence type="predicted"/>
<evidence type="ECO:0000259" key="2">
    <source>
        <dbReference type="Pfam" id="PF03109"/>
    </source>
</evidence>
<dbReference type="Proteomes" id="UP000601435">
    <property type="component" value="Unassembled WGS sequence"/>
</dbReference>
<dbReference type="AlphaFoldDB" id="A0A812VXT6"/>
<evidence type="ECO:0000313" key="3">
    <source>
        <dbReference type="EMBL" id="CAE7648624.1"/>
    </source>
</evidence>
<dbReference type="OrthoDB" id="449412at2759"/>